<feature type="region of interest" description="Disordered" evidence="1">
    <location>
        <begin position="99"/>
        <end position="120"/>
    </location>
</feature>
<evidence type="ECO:0000313" key="2">
    <source>
        <dbReference type="EMBL" id="RMZ03448.1"/>
    </source>
</evidence>
<gene>
    <name evidence="2" type="ORF">D0864_02962</name>
</gene>
<evidence type="ECO:0008006" key="4">
    <source>
        <dbReference type="Google" id="ProtNLM"/>
    </source>
</evidence>
<evidence type="ECO:0000313" key="3">
    <source>
        <dbReference type="Proteomes" id="UP000269539"/>
    </source>
</evidence>
<accession>A0A3M7GRG6</accession>
<reference evidence="2 3" key="1">
    <citation type="journal article" date="2018" name="BMC Genomics">
        <title>Genomic evidence for intraspecific hybridization in a clonal and extremely halotolerant yeast.</title>
        <authorList>
            <person name="Gostincar C."/>
            <person name="Stajich J.E."/>
            <person name="Zupancic J."/>
            <person name="Zalar P."/>
            <person name="Gunde-Cimerman N."/>
        </authorList>
    </citation>
    <scope>NUCLEOTIDE SEQUENCE [LARGE SCALE GENOMIC DNA]</scope>
    <source>
        <strain evidence="2 3">EXF-10513</strain>
    </source>
</reference>
<feature type="region of interest" description="Disordered" evidence="1">
    <location>
        <begin position="258"/>
        <end position="277"/>
    </location>
</feature>
<sequence length="480" mass="53914">MTSRSHAQSPVLVPPLHRGAYAREIGEASRQRRCSLPTTRSAQSRSLLFLAAPTFLLMRLFDPPAPSRNKPRPVPKPQASVLAYDHGLSWEVSKPSRAAFADPTKTPTYPSAFPRSNSNVDPSQMCGDLTAGLTINDWYDQPPICQPPSGLAVSAAHQPTDQPGYPLSSSTHPFGGQNAYNDSYMTPFPSSTVDSQTWGSFTRTGMPNLALPLYSMPEHQSQTLGQQYRDLSRPKSSPSTFGPGPESAWPATTGLGIQYTTTAGHPTPNTSTFPPNLFQTYPIEEQYNTSSPPELRQPQPQRPYTNIAPNPAGAIKRQREEEERAESNASKRRKRTSSVASADLSEDDRFLVQLKEDESLPWKEIATRFQTDKGKNLQVAALQMRYKRLRERFRLWEDQDIQALRLAHEYWEKYKWEIISSKMLDFGLQERWPPRHCARKWQELEQQALMQATSASLTPGMSHFSSPDDGPVHFAFMPIQ</sequence>
<feature type="compositionally biased region" description="Polar residues" evidence="1">
    <location>
        <begin position="105"/>
        <end position="120"/>
    </location>
</feature>
<dbReference type="EMBL" id="QWIO01000215">
    <property type="protein sequence ID" value="RMZ03448.1"/>
    <property type="molecule type" value="Genomic_DNA"/>
</dbReference>
<evidence type="ECO:0000256" key="1">
    <source>
        <dbReference type="SAM" id="MobiDB-lite"/>
    </source>
</evidence>
<protein>
    <recommendedName>
        <fullName evidence="4">Myb-like domain-containing protein</fullName>
    </recommendedName>
</protein>
<proteinExistence type="predicted"/>
<comment type="caution">
    <text evidence="2">The sequence shown here is derived from an EMBL/GenBank/DDBJ whole genome shotgun (WGS) entry which is preliminary data.</text>
</comment>
<feature type="region of interest" description="Disordered" evidence="1">
    <location>
        <begin position="287"/>
        <end position="341"/>
    </location>
</feature>
<dbReference type="Proteomes" id="UP000269539">
    <property type="component" value="Unassembled WGS sequence"/>
</dbReference>
<dbReference type="VEuPathDB" id="FungiDB:BTJ68_03906"/>
<organism evidence="2 3">
    <name type="scientific">Hortaea werneckii</name>
    <name type="common">Black yeast</name>
    <name type="synonym">Cladosporium werneckii</name>
    <dbReference type="NCBI Taxonomy" id="91943"/>
    <lineage>
        <taxon>Eukaryota</taxon>
        <taxon>Fungi</taxon>
        <taxon>Dikarya</taxon>
        <taxon>Ascomycota</taxon>
        <taxon>Pezizomycotina</taxon>
        <taxon>Dothideomycetes</taxon>
        <taxon>Dothideomycetidae</taxon>
        <taxon>Mycosphaerellales</taxon>
        <taxon>Teratosphaeriaceae</taxon>
        <taxon>Hortaea</taxon>
    </lineage>
</organism>
<feature type="region of interest" description="Disordered" evidence="1">
    <location>
        <begin position="220"/>
        <end position="252"/>
    </location>
</feature>
<feature type="compositionally biased region" description="Basic and acidic residues" evidence="1">
    <location>
        <begin position="317"/>
        <end position="326"/>
    </location>
</feature>
<dbReference type="AlphaFoldDB" id="A0A3M7GRG6"/>
<name>A0A3M7GRG6_HORWE</name>